<sequence>MARTRRIVKAATGTALAVLLAGCSGAGSGDGAGKDDGHSMAIATAAEVPYLNPSNDNGTTGIQIESALWAPLTRVDAKTGKLVNVVADSVTSKDAKTWTIKIKPGWKFTNGEKLTAKSFVDTWNYTAYAPHAFANNGAFQRVEGYEDLNPAKGKPKATTLSGLKVVDDLTFTVTLKGAFSPYPTTLSYLGVAALSAETLKDPDQFKHKPIGYGAYKLDGGWKAGQPVRLMRNKDYAGKDAPQADHITFRFFSNPETAYNEFLAGNVDYVAVPSSKIDSYKTDAPGKWSQAKAAAGINYLNLPVTLKPYTDTRVRRALSLALDRDSLAKLKPGNFPATSFTAPSVDGHRENTCSDCRLDVARAKKLLREAGGFPGKLRLFFASDNPGEQVYAEALGNMWRQKLGLKIQYVGKPGAEIGPLANAGKLDGIRIMGWGHDYPALEDYLTPMFASYGDVNTGRYRDAKVDRMLGEANAQVDQAQATRDYQAIEDRIAEQMPVLPLSHSRDVYLHAEGVEPLNAPFANVDPVRSTFAD</sequence>
<dbReference type="Gene3D" id="3.90.76.10">
    <property type="entry name" value="Dipeptide-binding Protein, Domain 1"/>
    <property type="match status" value="1"/>
</dbReference>
<dbReference type="CDD" id="cd00995">
    <property type="entry name" value="PBP2_NikA_DppA_OppA_like"/>
    <property type="match status" value="1"/>
</dbReference>
<feature type="domain" description="Solute-binding protein family 5" evidence="2">
    <location>
        <begin position="82"/>
        <end position="452"/>
    </location>
</feature>
<organism evidence="3">
    <name type="scientific">Streptomyces sp. NBC_00119</name>
    <dbReference type="NCBI Taxonomy" id="2975659"/>
    <lineage>
        <taxon>Bacteria</taxon>
        <taxon>Bacillati</taxon>
        <taxon>Actinomycetota</taxon>
        <taxon>Actinomycetes</taxon>
        <taxon>Kitasatosporales</taxon>
        <taxon>Streptomycetaceae</taxon>
        <taxon>Streptomyces</taxon>
    </lineage>
</organism>
<dbReference type="PROSITE" id="PS51257">
    <property type="entry name" value="PROKAR_LIPOPROTEIN"/>
    <property type="match status" value="1"/>
</dbReference>
<protein>
    <submittedName>
        <fullName evidence="3">ABC transporter substrate-binding protein</fullName>
    </submittedName>
</protein>
<evidence type="ECO:0000259" key="2">
    <source>
        <dbReference type="Pfam" id="PF00496"/>
    </source>
</evidence>
<dbReference type="GO" id="GO:0043190">
    <property type="term" value="C:ATP-binding cassette (ABC) transporter complex"/>
    <property type="evidence" value="ECO:0007669"/>
    <property type="project" value="InterPro"/>
</dbReference>
<dbReference type="GO" id="GO:1904680">
    <property type="term" value="F:peptide transmembrane transporter activity"/>
    <property type="evidence" value="ECO:0007669"/>
    <property type="project" value="TreeGrafter"/>
</dbReference>
<evidence type="ECO:0000313" key="3">
    <source>
        <dbReference type="EMBL" id="WTS11590.1"/>
    </source>
</evidence>
<feature type="signal peptide" evidence="1">
    <location>
        <begin position="1"/>
        <end position="26"/>
    </location>
</feature>
<dbReference type="InterPro" id="IPR030678">
    <property type="entry name" value="Peptide/Ni-bd"/>
</dbReference>
<dbReference type="InterPro" id="IPR000914">
    <property type="entry name" value="SBP_5_dom"/>
</dbReference>
<name>A0AAU1U146_9ACTN</name>
<dbReference type="PIRSF" id="PIRSF002741">
    <property type="entry name" value="MppA"/>
    <property type="match status" value="1"/>
</dbReference>
<keyword evidence="1" id="KW-0732">Signal</keyword>
<dbReference type="AlphaFoldDB" id="A0AAU1U146"/>
<gene>
    <name evidence="3" type="ORF">OHU69_11375</name>
</gene>
<dbReference type="GO" id="GO:0015833">
    <property type="term" value="P:peptide transport"/>
    <property type="evidence" value="ECO:0007669"/>
    <property type="project" value="TreeGrafter"/>
</dbReference>
<dbReference type="EMBL" id="CP108195">
    <property type="protein sequence ID" value="WTS11590.1"/>
    <property type="molecule type" value="Genomic_DNA"/>
</dbReference>
<dbReference type="Gene3D" id="3.40.190.10">
    <property type="entry name" value="Periplasmic binding protein-like II"/>
    <property type="match status" value="1"/>
</dbReference>
<dbReference type="InterPro" id="IPR039424">
    <property type="entry name" value="SBP_5"/>
</dbReference>
<evidence type="ECO:0000256" key="1">
    <source>
        <dbReference type="SAM" id="SignalP"/>
    </source>
</evidence>
<proteinExistence type="predicted"/>
<feature type="chain" id="PRO_5043782129" evidence="1">
    <location>
        <begin position="27"/>
        <end position="532"/>
    </location>
</feature>
<dbReference type="SUPFAM" id="SSF53850">
    <property type="entry name" value="Periplasmic binding protein-like II"/>
    <property type="match status" value="1"/>
</dbReference>
<dbReference type="PANTHER" id="PTHR30290">
    <property type="entry name" value="PERIPLASMIC BINDING COMPONENT OF ABC TRANSPORTER"/>
    <property type="match status" value="1"/>
</dbReference>
<dbReference type="Pfam" id="PF00496">
    <property type="entry name" value="SBP_bac_5"/>
    <property type="match status" value="1"/>
</dbReference>
<reference evidence="3" key="1">
    <citation type="submission" date="2022-10" db="EMBL/GenBank/DDBJ databases">
        <title>The complete genomes of actinobacterial strains from the NBC collection.</title>
        <authorList>
            <person name="Joergensen T.S."/>
            <person name="Alvarez Arevalo M."/>
            <person name="Sterndorff E.B."/>
            <person name="Faurdal D."/>
            <person name="Vuksanovic O."/>
            <person name="Mourched A.-S."/>
            <person name="Charusanti P."/>
            <person name="Shaw S."/>
            <person name="Blin K."/>
            <person name="Weber T."/>
        </authorList>
    </citation>
    <scope>NUCLEOTIDE SEQUENCE</scope>
    <source>
        <strain evidence="3">NBC_00119</strain>
    </source>
</reference>
<dbReference type="GO" id="GO:0042597">
    <property type="term" value="C:periplasmic space"/>
    <property type="evidence" value="ECO:0007669"/>
    <property type="project" value="UniProtKB-ARBA"/>
</dbReference>
<dbReference type="Gene3D" id="3.10.105.10">
    <property type="entry name" value="Dipeptide-binding Protein, Domain 3"/>
    <property type="match status" value="1"/>
</dbReference>
<dbReference type="PANTHER" id="PTHR30290:SF83">
    <property type="entry name" value="ABC TRANSPORTER SUBSTRATE-BINDING PROTEIN"/>
    <property type="match status" value="1"/>
</dbReference>
<accession>A0AAU1U146</accession>